<evidence type="ECO:0000313" key="3">
    <source>
        <dbReference type="EMBL" id="QBP18306.1"/>
    </source>
</evidence>
<evidence type="ECO:0000256" key="1">
    <source>
        <dbReference type="ARBA" id="ARBA00038283"/>
    </source>
</evidence>
<keyword evidence="4" id="KW-1185">Reference proteome</keyword>
<evidence type="ECO:0000313" key="4">
    <source>
        <dbReference type="Proteomes" id="UP000294321"/>
    </source>
</evidence>
<dbReference type="OrthoDB" id="9765378at2"/>
<proteinExistence type="inferred from homology"/>
<dbReference type="InterPro" id="IPR000525">
    <property type="entry name" value="Initiator_Rep_WH1"/>
</dbReference>
<comment type="similarity">
    <text evidence="1">Belongs to the initiator RepB protein family.</text>
</comment>
<reference evidence="4" key="1">
    <citation type="submission" date="2018-12" db="EMBL/GenBank/DDBJ databases">
        <title>A new species of lactobacillus.</title>
        <authorList>
            <person name="Jian Y."/>
            <person name="Xin L."/>
            <person name="Hong Z.J."/>
            <person name="Ming L.Z."/>
            <person name="Hong X.Z."/>
        </authorList>
    </citation>
    <scope>NUCLEOTIDE SEQUENCE [LARGE SCALE GENOMIC DNA]</scope>
    <source>
        <strain evidence="4">HSLZ-75</strain>
    </source>
</reference>
<dbReference type="KEGG" id="lji:ELX58_03960"/>
<dbReference type="RefSeq" id="WP_133441865.1">
    <property type="nucleotide sequence ID" value="NZ_CP034726.1"/>
</dbReference>
<feature type="domain" description="Initiator Rep protein WH1" evidence="2">
    <location>
        <begin position="25"/>
        <end position="167"/>
    </location>
</feature>
<protein>
    <submittedName>
        <fullName evidence="3">RepB family plasmid replication initiator protein</fullName>
    </submittedName>
</protein>
<organism evidence="3 4">
    <name type="scientific">Acetilactobacillus jinshanensis</name>
    <dbReference type="NCBI Taxonomy" id="1720083"/>
    <lineage>
        <taxon>Bacteria</taxon>
        <taxon>Bacillati</taxon>
        <taxon>Bacillota</taxon>
        <taxon>Bacilli</taxon>
        <taxon>Lactobacillales</taxon>
        <taxon>Lactobacillaceae</taxon>
        <taxon>Acetilactobacillus</taxon>
    </lineage>
</organism>
<name>A0A4P6ZKN1_9LACO</name>
<dbReference type="InterPro" id="IPR036390">
    <property type="entry name" value="WH_DNA-bd_sf"/>
</dbReference>
<evidence type="ECO:0000259" key="2">
    <source>
        <dbReference type="Pfam" id="PF01051"/>
    </source>
</evidence>
<dbReference type="InterPro" id="IPR036388">
    <property type="entry name" value="WH-like_DNA-bd_sf"/>
</dbReference>
<gene>
    <name evidence="3" type="ORF">ELX58_03960</name>
</gene>
<sequence length="266" mass="32074">MPKVPKKLKGGSEVLHEFKVRNYPVVKRNDLIQNTRYSLTTNEQKIILHLIQQINSDTKNLTFTFNIKEYARFMGLKQNRFNVHKIKQDLKRLADKSFWLRKSHNRETLVRWFSQVEVNHNTNTFTVRFDDRLKPFLLKTKQFFTQYNYYYIMTMQSSYSIRLYELFVSYYSMQNSRKGFNYSLGELREALDLRNKYPQFANFKARVLAPAKREINELTDMNIRIKPYKHGRKVVGINVLLHKKSRRQLYQTENKVQERLESHKNG</sequence>
<dbReference type="Pfam" id="PF01051">
    <property type="entry name" value="Rep3_N"/>
    <property type="match status" value="1"/>
</dbReference>
<dbReference type="GO" id="GO:0003887">
    <property type="term" value="F:DNA-directed DNA polymerase activity"/>
    <property type="evidence" value="ECO:0007669"/>
    <property type="project" value="InterPro"/>
</dbReference>
<dbReference type="Pfam" id="PF21205">
    <property type="entry name" value="Rep3_C"/>
    <property type="match status" value="1"/>
</dbReference>
<dbReference type="AlphaFoldDB" id="A0A4P6ZKN1"/>
<dbReference type="SUPFAM" id="SSF46785">
    <property type="entry name" value="Winged helix' DNA-binding domain"/>
    <property type="match status" value="2"/>
</dbReference>
<accession>A0A4P6ZKN1</accession>
<dbReference type="GO" id="GO:0006270">
    <property type="term" value="P:DNA replication initiation"/>
    <property type="evidence" value="ECO:0007669"/>
    <property type="project" value="InterPro"/>
</dbReference>
<dbReference type="Proteomes" id="UP000294321">
    <property type="component" value="Chromosome"/>
</dbReference>
<dbReference type="Gene3D" id="1.10.10.10">
    <property type="entry name" value="Winged helix-like DNA-binding domain superfamily/Winged helix DNA-binding domain"/>
    <property type="match status" value="2"/>
</dbReference>
<dbReference type="EMBL" id="CP034726">
    <property type="protein sequence ID" value="QBP18306.1"/>
    <property type="molecule type" value="Genomic_DNA"/>
</dbReference>